<dbReference type="CDD" id="cd06225">
    <property type="entry name" value="HAMP"/>
    <property type="match status" value="1"/>
</dbReference>
<evidence type="ECO:0000313" key="11">
    <source>
        <dbReference type="EMBL" id="RED22665.1"/>
    </source>
</evidence>
<dbReference type="GO" id="GO:0030295">
    <property type="term" value="F:protein kinase activator activity"/>
    <property type="evidence" value="ECO:0007669"/>
    <property type="project" value="TreeGrafter"/>
</dbReference>
<dbReference type="PROSITE" id="PS50885">
    <property type="entry name" value="HAMP"/>
    <property type="match status" value="1"/>
</dbReference>
<keyword evidence="8" id="KW-0812">Transmembrane</keyword>
<dbReference type="GO" id="GO:0016020">
    <property type="term" value="C:membrane"/>
    <property type="evidence" value="ECO:0007669"/>
    <property type="project" value="UniProtKB-SubCell"/>
</dbReference>
<comment type="caution">
    <text evidence="11">The sequence shown here is derived from an EMBL/GenBank/DDBJ whole genome shotgun (WGS) entry which is preliminary data.</text>
</comment>
<keyword evidence="5" id="KW-0808">Transferase</keyword>
<evidence type="ECO:0000259" key="10">
    <source>
        <dbReference type="PROSITE" id="PS50885"/>
    </source>
</evidence>
<organism evidence="11 12">
    <name type="scientific">Flavobacterium cutihirudinis</name>
    <dbReference type="NCBI Taxonomy" id="1265740"/>
    <lineage>
        <taxon>Bacteria</taxon>
        <taxon>Pseudomonadati</taxon>
        <taxon>Bacteroidota</taxon>
        <taxon>Flavobacteriia</taxon>
        <taxon>Flavobacteriales</taxon>
        <taxon>Flavobacteriaceae</taxon>
        <taxon>Flavobacterium</taxon>
    </lineage>
</organism>
<dbReference type="InterPro" id="IPR036097">
    <property type="entry name" value="HisK_dim/P_sf"/>
</dbReference>
<feature type="domain" description="HAMP" evidence="10">
    <location>
        <begin position="207"/>
        <end position="258"/>
    </location>
</feature>
<comment type="catalytic activity">
    <reaction evidence="1">
        <text>ATP + protein L-histidine = ADP + protein N-phospho-L-histidine.</text>
        <dbReference type="EC" id="2.7.13.3"/>
    </reaction>
</comment>
<protein>
    <recommendedName>
        <fullName evidence="3">histidine kinase</fullName>
        <ecNumber evidence="3">2.7.13.3</ecNumber>
    </recommendedName>
</protein>
<dbReference type="SUPFAM" id="SSF158472">
    <property type="entry name" value="HAMP domain-like"/>
    <property type="match status" value="1"/>
</dbReference>
<dbReference type="InterPro" id="IPR007891">
    <property type="entry name" value="CHASE3"/>
</dbReference>
<dbReference type="AlphaFoldDB" id="A0A3D9FSB2"/>
<dbReference type="EMBL" id="QRDQ01000010">
    <property type="protein sequence ID" value="RED22665.1"/>
    <property type="molecule type" value="Genomic_DNA"/>
</dbReference>
<evidence type="ECO:0000259" key="9">
    <source>
        <dbReference type="PROSITE" id="PS50109"/>
    </source>
</evidence>
<dbReference type="SMART" id="SM00304">
    <property type="entry name" value="HAMP"/>
    <property type="match status" value="1"/>
</dbReference>
<dbReference type="Gene3D" id="1.10.287.130">
    <property type="match status" value="1"/>
</dbReference>
<comment type="subcellular location">
    <subcellularLocation>
        <location evidence="2">Membrane</location>
    </subcellularLocation>
</comment>
<dbReference type="GO" id="GO:0000156">
    <property type="term" value="F:phosphorelay response regulator activity"/>
    <property type="evidence" value="ECO:0007669"/>
    <property type="project" value="TreeGrafter"/>
</dbReference>
<sequence length="483" mass="55289">MKLSTQIILAFTLIILLSAADSYTNYRLSLKVNQNSQFLSKSEAVIRNSNKTHRAILQMQSAVRGYLLTNDSTYLFPYYSGIANVPSLFAEQHTLIDSNTVQSSILDSISILHGEWLSYTSELIRARRENPTTYQYLLDNKLKKHIGKNINDSITQKFKRFEKIEYKTRAHHSEMLLHSLSRARTYSLVFLSLTIFVGICSTGYIVMMITQRINSMVRVADTISKGRFTIVKDSKNDELSALASSLNIMSRKLEQNIQELENKNEELNKFAYVVSHDLKAPLRGIYNVITWIEEDLSNELSPALKNYLNIIPKRTQRMEALINGLLEYASINQKTSPEFVDTNALVDEIVQSIVPRNFKLQIIDLPEVFTERLKLEQVFSNLISNAVKYAKSNRPTLEIKCQKVHGIYEFSVKDNGIGIDPEYHQKIFEIFQTLREKNEMESTGIGLAIVKKIIDDQGETINVESKPGEGTKFTFTWRNTKTI</sequence>
<dbReference type="InterPro" id="IPR003661">
    <property type="entry name" value="HisK_dim/P_dom"/>
</dbReference>
<dbReference type="OrthoDB" id="9811889at2"/>
<dbReference type="Pfam" id="PF02518">
    <property type="entry name" value="HATPase_c"/>
    <property type="match status" value="1"/>
</dbReference>
<dbReference type="CDD" id="cd19410">
    <property type="entry name" value="HK9-like_sensor"/>
    <property type="match status" value="1"/>
</dbReference>
<accession>A0A3D9FSB2</accession>
<dbReference type="InterPro" id="IPR005467">
    <property type="entry name" value="His_kinase_dom"/>
</dbReference>
<dbReference type="SMART" id="SM00387">
    <property type="entry name" value="HATPase_c"/>
    <property type="match status" value="1"/>
</dbReference>
<evidence type="ECO:0000256" key="5">
    <source>
        <dbReference type="ARBA" id="ARBA00022679"/>
    </source>
</evidence>
<dbReference type="GO" id="GO:0000155">
    <property type="term" value="F:phosphorelay sensor kinase activity"/>
    <property type="evidence" value="ECO:0007669"/>
    <property type="project" value="InterPro"/>
</dbReference>
<dbReference type="PRINTS" id="PR00344">
    <property type="entry name" value="BCTRLSENSOR"/>
</dbReference>
<dbReference type="InterPro" id="IPR050351">
    <property type="entry name" value="BphY/WalK/GraS-like"/>
</dbReference>
<proteinExistence type="predicted"/>
<dbReference type="PROSITE" id="PS50109">
    <property type="entry name" value="HIS_KIN"/>
    <property type="match status" value="1"/>
</dbReference>
<dbReference type="PANTHER" id="PTHR42878">
    <property type="entry name" value="TWO-COMPONENT HISTIDINE KINASE"/>
    <property type="match status" value="1"/>
</dbReference>
<evidence type="ECO:0000256" key="1">
    <source>
        <dbReference type="ARBA" id="ARBA00000085"/>
    </source>
</evidence>
<feature type="coiled-coil region" evidence="7">
    <location>
        <begin position="243"/>
        <end position="270"/>
    </location>
</feature>
<keyword evidence="12" id="KW-1185">Reference proteome</keyword>
<dbReference type="Proteomes" id="UP000257004">
    <property type="component" value="Unassembled WGS sequence"/>
</dbReference>
<keyword evidence="4" id="KW-0597">Phosphoprotein</keyword>
<dbReference type="Gene3D" id="3.30.565.10">
    <property type="entry name" value="Histidine kinase-like ATPase, C-terminal domain"/>
    <property type="match status" value="1"/>
</dbReference>
<feature type="domain" description="Histidine kinase" evidence="9">
    <location>
        <begin position="273"/>
        <end position="481"/>
    </location>
</feature>
<gene>
    <name evidence="11" type="ORF">BD847_3295</name>
</gene>
<keyword evidence="8" id="KW-0472">Membrane</keyword>
<keyword evidence="8" id="KW-1133">Transmembrane helix</keyword>
<dbReference type="InterPro" id="IPR003594">
    <property type="entry name" value="HATPase_dom"/>
</dbReference>
<dbReference type="InterPro" id="IPR036890">
    <property type="entry name" value="HATPase_C_sf"/>
</dbReference>
<dbReference type="EC" id="2.7.13.3" evidence="3"/>
<evidence type="ECO:0000256" key="2">
    <source>
        <dbReference type="ARBA" id="ARBA00004370"/>
    </source>
</evidence>
<evidence type="ECO:0000313" key="12">
    <source>
        <dbReference type="Proteomes" id="UP000257004"/>
    </source>
</evidence>
<evidence type="ECO:0000256" key="6">
    <source>
        <dbReference type="ARBA" id="ARBA00022777"/>
    </source>
</evidence>
<dbReference type="InterPro" id="IPR003660">
    <property type="entry name" value="HAMP_dom"/>
</dbReference>
<dbReference type="SUPFAM" id="SSF47384">
    <property type="entry name" value="Homodimeric domain of signal transducing histidine kinase"/>
    <property type="match status" value="1"/>
</dbReference>
<feature type="transmembrane region" description="Helical" evidence="8">
    <location>
        <begin position="186"/>
        <end position="209"/>
    </location>
</feature>
<keyword evidence="7" id="KW-0175">Coiled coil</keyword>
<dbReference type="Pfam" id="PF00512">
    <property type="entry name" value="HisKA"/>
    <property type="match status" value="1"/>
</dbReference>
<dbReference type="GO" id="GO:0007234">
    <property type="term" value="P:osmosensory signaling via phosphorelay pathway"/>
    <property type="evidence" value="ECO:0007669"/>
    <property type="project" value="TreeGrafter"/>
</dbReference>
<evidence type="ECO:0000256" key="4">
    <source>
        <dbReference type="ARBA" id="ARBA00022553"/>
    </source>
</evidence>
<evidence type="ECO:0000256" key="7">
    <source>
        <dbReference type="SAM" id="Coils"/>
    </source>
</evidence>
<dbReference type="RefSeq" id="WP_115889274.1">
    <property type="nucleotide sequence ID" value="NZ_QRDQ01000010.1"/>
</dbReference>
<keyword evidence="6" id="KW-0418">Kinase</keyword>
<evidence type="ECO:0000256" key="8">
    <source>
        <dbReference type="SAM" id="Phobius"/>
    </source>
</evidence>
<dbReference type="Pfam" id="PF05227">
    <property type="entry name" value="CHASE3"/>
    <property type="match status" value="1"/>
</dbReference>
<dbReference type="PANTHER" id="PTHR42878:SF15">
    <property type="entry name" value="BACTERIOPHYTOCHROME"/>
    <property type="match status" value="1"/>
</dbReference>
<dbReference type="SMART" id="SM00388">
    <property type="entry name" value="HisKA"/>
    <property type="match status" value="1"/>
</dbReference>
<evidence type="ECO:0000256" key="3">
    <source>
        <dbReference type="ARBA" id="ARBA00012438"/>
    </source>
</evidence>
<name>A0A3D9FSB2_9FLAO</name>
<dbReference type="Pfam" id="PF00672">
    <property type="entry name" value="HAMP"/>
    <property type="match status" value="1"/>
</dbReference>
<dbReference type="InterPro" id="IPR004358">
    <property type="entry name" value="Sig_transdc_His_kin-like_C"/>
</dbReference>
<dbReference type="FunFam" id="3.30.565.10:FF:000006">
    <property type="entry name" value="Sensor histidine kinase WalK"/>
    <property type="match status" value="1"/>
</dbReference>
<dbReference type="SUPFAM" id="SSF55874">
    <property type="entry name" value="ATPase domain of HSP90 chaperone/DNA topoisomerase II/histidine kinase"/>
    <property type="match status" value="1"/>
</dbReference>
<reference evidence="11 12" key="1">
    <citation type="submission" date="2018-07" db="EMBL/GenBank/DDBJ databases">
        <title>Genomic Encyclopedia of Archaeal and Bacterial Type Strains, Phase II (KMG-II): from individual species to whole genera.</title>
        <authorList>
            <person name="Goeker M."/>
        </authorList>
    </citation>
    <scope>NUCLEOTIDE SEQUENCE [LARGE SCALE GENOMIC DNA]</scope>
    <source>
        <strain evidence="11 12">DSM 25795</strain>
    </source>
</reference>
<dbReference type="CDD" id="cd00082">
    <property type="entry name" value="HisKA"/>
    <property type="match status" value="1"/>
</dbReference>
<dbReference type="Gene3D" id="6.10.340.10">
    <property type="match status" value="1"/>
</dbReference>